<keyword evidence="1" id="KW-0732">Signal</keyword>
<keyword evidence="3" id="KW-1185">Reference proteome</keyword>
<feature type="chain" id="PRO_5047207144" description="Secreted protein" evidence="1">
    <location>
        <begin position="18"/>
        <end position="149"/>
    </location>
</feature>
<comment type="caution">
    <text evidence="2">The sequence shown here is derived from an EMBL/GenBank/DDBJ whole genome shotgun (WGS) entry which is preliminary data.</text>
</comment>
<organism evidence="2 3">
    <name type="scientific">Phyllosticta citriasiana</name>
    <dbReference type="NCBI Taxonomy" id="595635"/>
    <lineage>
        <taxon>Eukaryota</taxon>
        <taxon>Fungi</taxon>
        <taxon>Dikarya</taxon>
        <taxon>Ascomycota</taxon>
        <taxon>Pezizomycotina</taxon>
        <taxon>Dothideomycetes</taxon>
        <taxon>Dothideomycetes incertae sedis</taxon>
        <taxon>Botryosphaeriales</taxon>
        <taxon>Phyllostictaceae</taxon>
        <taxon>Phyllosticta</taxon>
    </lineage>
</organism>
<protein>
    <recommendedName>
        <fullName evidence="4">Secreted protein</fullName>
    </recommendedName>
</protein>
<feature type="signal peptide" evidence="1">
    <location>
        <begin position="1"/>
        <end position="17"/>
    </location>
</feature>
<dbReference type="EMBL" id="JBBPHU010000010">
    <property type="protein sequence ID" value="KAK7512828.1"/>
    <property type="molecule type" value="Genomic_DNA"/>
</dbReference>
<reference evidence="2 3" key="1">
    <citation type="submission" date="2024-04" db="EMBL/GenBank/DDBJ databases">
        <title>Phyllosticta paracitricarpa is synonymous to the EU quarantine fungus P. citricarpa based on phylogenomic analyses.</title>
        <authorList>
            <consortium name="Lawrence Berkeley National Laboratory"/>
            <person name="Van Ingen-Buijs V.A."/>
            <person name="Van Westerhoven A.C."/>
            <person name="Haridas S."/>
            <person name="Skiadas P."/>
            <person name="Martin F."/>
            <person name="Groenewald J.Z."/>
            <person name="Crous P.W."/>
            <person name="Seidl M.F."/>
        </authorList>
    </citation>
    <scope>NUCLEOTIDE SEQUENCE [LARGE SCALE GENOMIC DNA]</scope>
    <source>
        <strain evidence="2 3">CBS 123371</strain>
    </source>
</reference>
<sequence length="149" mass="16703">MMPLAWMLALAWRLVIPMLIMTLPPPPPLLLLLWRVGSIMSMGVRTSSGVMTSMGLSVRGLRVVMGMGVDLGLVVRMRALGTEIYMDKRRRARGLRWVVGLEVVVPGVGRRRCWGLRLGDQFSMEGVAKKWWSLNWLGLVVVSSSFLPR</sequence>
<evidence type="ECO:0000313" key="2">
    <source>
        <dbReference type="EMBL" id="KAK7512828.1"/>
    </source>
</evidence>
<evidence type="ECO:0000313" key="3">
    <source>
        <dbReference type="Proteomes" id="UP001363622"/>
    </source>
</evidence>
<accession>A0ABR1KDJ2</accession>
<dbReference type="Proteomes" id="UP001363622">
    <property type="component" value="Unassembled WGS sequence"/>
</dbReference>
<evidence type="ECO:0008006" key="4">
    <source>
        <dbReference type="Google" id="ProtNLM"/>
    </source>
</evidence>
<name>A0ABR1KDJ2_9PEZI</name>
<evidence type="ECO:0000256" key="1">
    <source>
        <dbReference type="SAM" id="SignalP"/>
    </source>
</evidence>
<proteinExistence type="predicted"/>
<gene>
    <name evidence="2" type="ORF">IWZ03DRAFT_384149</name>
</gene>